<comment type="caution">
    <text evidence="2">The sequence shown here is derived from an EMBL/GenBank/DDBJ whole genome shotgun (WGS) entry which is preliminary data.</text>
</comment>
<accession>A0A8H3WUL0</accession>
<feature type="region of interest" description="Disordered" evidence="1">
    <location>
        <begin position="46"/>
        <end position="76"/>
    </location>
</feature>
<reference evidence="2 3" key="1">
    <citation type="journal article" date="2019" name="Environ. Microbiol.">
        <title>At the nexus of three kingdoms: the genome of the mycorrhizal fungus Gigaspora margarita provides insights into plant, endobacterial and fungal interactions.</title>
        <authorList>
            <person name="Venice F."/>
            <person name="Ghignone S."/>
            <person name="Salvioli di Fossalunga A."/>
            <person name="Amselem J."/>
            <person name="Novero M."/>
            <person name="Xianan X."/>
            <person name="Sedzielewska Toro K."/>
            <person name="Morin E."/>
            <person name="Lipzen A."/>
            <person name="Grigoriev I.V."/>
            <person name="Henrissat B."/>
            <person name="Martin F.M."/>
            <person name="Bonfante P."/>
        </authorList>
    </citation>
    <scope>NUCLEOTIDE SEQUENCE [LARGE SCALE GENOMIC DNA]</scope>
    <source>
        <strain evidence="2 3">BEG34</strain>
    </source>
</reference>
<name>A0A8H3WUL0_GIGMA</name>
<dbReference type="OrthoDB" id="2410871at2759"/>
<protein>
    <submittedName>
        <fullName evidence="2">Uncharacterized protein</fullName>
    </submittedName>
</protein>
<dbReference type="EMBL" id="WTPW01003103">
    <property type="protein sequence ID" value="KAF0354358.1"/>
    <property type="molecule type" value="Genomic_DNA"/>
</dbReference>
<keyword evidence="3" id="KW-1185">Reference proteome</keyword>
<dbReference type="AlphaFoldDB" id="A0A8H3WUL0"/>
<proteinExistence type="predicted"/>
<dbReference type="Proteomes" id="UP000439903">
    <property type="component" value="Unassembled WGS sequence"/>
</dbReference>
<evidence type="ECO:0000313" key="3">
    <source>
        <dbReference type="Proteomes" id="UP000439903"/>
    </source>
</evidence>
<evidence type="ECO:0000256" key="1">
    <source>
        <dbReference type="SAM" id="MobiDB-lite"/>
    </source>
</evidence>
<sequence>MMIEATDIDYLRTSTIVTHNIEQQPNSDVHDQEVVELDDDMNLQDKADDFEEIQPNKKRKSTSAKPNEKGKKAEKK</sequence>
<feature type="compositionally biased region" description="Basic and acidic residues" evidence="1">
    <location>
        <begin position="66"/>
        <end position="76"/>
    </location>
</feature>
<organism evidence="2 3">
    <name type="scientific">Gigaspora margarita</name>
    <dbReference type="NCBI Taxonomy" id="4874"/>
    <lineage>
        <taxon>Eukaryota</taxon>
        <taxon>Fungi</taxon>
        <taxon>Fungi incertae sedis</taxon>
        <taxon>Mucoromycota</taxon>
        <taxon>Glomeromycotina</taxon>
        <taxon>Glomeromycetes</taxon>
        <taxon>Diversisporales</taxon>
        <taxon>Gigasporaceae</taxon>
        <taxon>Gigaspora</taxon>
    </lineage>
</organism>
<evidence type="ECO:0000313" key="2">
    <source>
        <dbReference type="EMBL" id="KAF0354358.1"/>
    </source>
</evidence>
<gene>
    <name evidence="2" type="ORF">F8M41_015069</name>
</gene>